<comment type="caution">
    <text evidence="2">The sequence shown here is derived from an EMBL/GenBank/DDBJ whole genome shotgun (WGS) entry which is preliminary data.</text>
</comment>
<dbReference type="Gene3D" id="3.40.50.300">
    <property type="entry name" value="P-loop containing nucleotide triphosphate hydrolases"/>
    <property type="match status" value="1"/>
</dbReference>
<organism evidence="2 3">
    <name type="scientific">Pantoea cypripedii</name>
    <name type="common">Pectobacterium cypripedii</name>
    <name type="synonym">Erwinia cypripedii</name>
    <dbReference type="NCBI Taxonomy" id="55209"/>
    <lineage>
        <taxon>Bacteria</taxon>
        <taxon>Pseudomonadati</taxon>
        <taxon>Pseudomonadota</taxon>
        <taxon>Gammaproteobacteria</taxon>
        <taxon>Enterobacterales</taxon>
        <taxon>Erwiniaceae</taxon>
        <taxon>Pantoea</taxon>
    </lineage>
</organism>
<evidence type="ECO:0000313" key="3">
    <source>
        <dbReference type="Proteomes" id="UP000193749"/>
    </source>
</evidence>
<dbReference type="RefSeq" id="WP_084875655.1">
    <property type="nucleotide sequence ID" value="NZ_JAGGMY010000001.1"/>
</dbReference>
<dbReference type="SUPFAM" id="SSF52540">
    <property type="entry name" value="P-loop containing nucleoside triphosphate hydrolases"/>
    <property type="match status" value="1"/>
</dbReference>
<proteinExistence type="predicted"/>
<gene>
    <name evidence="2" type="ORF">HA50_11795</name>
</gene>
<sequence length="566" mass="65272">MSALSLSIERWRNIVEQTYDFSLQCHYRFDEDKQEINIELRDDSVPKQFFSANTEIVCLTGKNGSGKSGLMGILNLTGSSLKIGQAVEDGIDASSYAFTYIFTRFDYLYVVKVTQGKVAGLWQTRHKLGDDKIMRLGCEKIKITPIVDTWYYASNNLQLSFSGSKNSRHDLSISYRRRNKSHAGPDEVFYCYQVLGHLDLQERMASRLFTWNVQRSWYQKFGNIEVTLPADLKLHDKKKYVATLVSLRLLWAIAQSYGENSFFWKKVDKENPDARHIIPKYNSLLNYISKIDSEESAFKLLNEFSPLCNYFFSVDPYTLVKSLYNMQRGNITRNGTVRYEFSPARYNDEPFRNILSVMAQIKENVSESRFTIEPPFSTGEWKIIDLYATLHRKAKDARTRANNMQLLLDEPDSDLHPDLQRCLIKSMLDLLATYSQRNFQVIISSHNPIVVSDLPSASVIAVDPSSEMLGKTFGSNIHDLFKHRFFVERSVGEFASNKIREVLEDKKVDEEMLRFLIAETGEPVVVYALQNKLRTPEHMANQEIDQFLSRLTEQQRALLKGKLNEG</sequence>
<dbReference type="Pfam" id="PF13304">
    <property type="entry name" value="AAA_21"/>
    <property type="match status" value="1"/>
</dbReference>
<dbReference type="GO" id="GO:0016887">
    <property type="term" value="F:ATP hydrolysis activity"/>
    <property type="evidence" value="ECO:0007669"/>
    <property type="project" value="InterPro"/>
</dbReference>
<protein>
    <recommendedName>
        <fullName evidence="1">ATPase AAA-type core domain-containing protein</fullName>
    </recommendedName>
</protein>
<dbReference type="EMBL" id="MLJI01000001">
    <property type="protein sequence ID" value="ORM93996.1"/>
    <property type="molecule type" value="Genomic_DNA"/>
</dbReference>
<dbReference type="InterPro" id="IPR027417">
    <property type="entry name" value="P-loop_NTPase"/>
</dbReference>
<dbReference type="InterPro" id="IPR051396">
    <property type="entry name" value="Bact_Antivir_Def_Nuclease"/>
</dbReference>
<dbReference type="CDD" id="cd00267">
    <property type="entry name" value="ABC_ATPase"/>
    <property type="match status" value="1"/>
</dbReference>
<accession>A0A1X1EVF1</accession>
<dbReference type="InterPro" id="IPR003959">
    <property type="entry name" value="ATPase_AAA_core"/>
</dbReference>
<name>A0A1X1EVF1_PANCY</name>
<dbReference type="Proteomes" id="UP000193749">
    <property type="component" value="Unassembled WGS sequence"/>
</dbReference>
<evidence type="ECO:0000313" key="2">
    <source>
        <dbReference type="EMBL" id="ORM93996.1"/>
    </source>
</evidence>
<evidence type="ECO:0000259" key="1">
    <source>
        <dbReference type="Pfam" id="PF13304"/>
    </source>
</evidence>
<keyword evidence="3" id="KW-1185">Reference proteome</keyword>
<feature type="domain" description="ATPase AAA-type core" evidence="1">
    <location>
        <begin position="376"/>
        <end position="452"/>
    </location>
</feature>
<reference evidence="2 3" key="1">
    <citation type="journal article" date="2017" name="Antonie Van Leeuwenhoek">
        <title>Phylogenomic resolution of the bacterial genus Pantoea and its relationship with Erwinia and Tatumella.</title>
        <authorList>
            <person name="Palmer M."/>
            <person name="Steenkamp E.T."/>
            <person name="Coetzee M.P."/>
            <person name="Chan W.Y."/>
            <person name="van Zyl E."/>
            <person name="De Maayer P."/>
            <person name="Coutinho T.A."/>
            <person name="Blom J."/>
            <person name="Smits T.H."/>
            <person name="Duffy B."/>
            <person name="Venter S.N."/>
        </authorList>
    </citation>
    <scope>NUCLEOTIDE SEQUENCE [LARGE SCALE GENOMIC DNA]</scope>
    <source>
        <strain evidence="2 3">LMG 2657</strain>
    </source>
</reference>
<dbReference type="OrthoDB" id="7024727at2"/>
<dbReference type="GO" id="GO:0005524">
    <property type="term" value="F:ATP binding"/>
    <property type="evidence" value="ECO:0007669"/>
    <property type="project" value="InterPro"/>
</dbReference>
<dbReference type="PANTHER" id="PTHR43581:SF2">
    <property type="entry name" value="EXCINUCLEASE ATPASE SUBUNIT"/>
    <property type="match status" value="1"/>
</dbReference>
<dbReference type="PANTHER" id="PTHR43581">
    <property type="entry name" value="ATP/GTP PHOSPHATASE"/>
    <property type="match status" value="1"/>
</dbReference>
<dbReference type="STRING" id="55209.HA50_11795"/>
<dbReference type="AlphaFoldDB" id="A0A1X1EVF1"/>